<evidence type="ECO:0000313" key="3">
    <source>
        <dbReference type="Proteomes" id="UP000225706"/>
    </source>
</evidence>
<evidence type="ECO:0000313" key="2">
    <source>
        <dbReference type="EMBL" id="PFX23578.1"/>
    </source>
</evidence>
<name>A0A2B4S4U5_STYPI</name>
<feature type="region of interest" description="Disordered" evidence="1">
    <location>
        <begin position="416"/>
        <end position="459"/>
    </location>
</feature>
<feature type="compositionally biased region" description="Polar residues" evidence="1">
    <location>
        <begin position="313"/>
        <end position="324"/>
    </location>
</feature>
<dbReference type="EMBL" id="LSMT01000203">
    <property type="protein sequence ID" value="PFX23578.1"/>
    <property type="molecule type" value="Genomic_DNA"/>
</dbReference>
<keyword evidence="3" id="KW-1185">Reference proteome</keyword>
<proteinExistence type="predicted"/>
<dbReference type="OrthoDB" id="10564992at2759"/>
<feature type="region of interest" description="Disordered" evidence="1">
    <location>
        <begin position="193"/>
        <end position="212"/>
    </location>
</feature>
<gene>
    <name evidence="2" type="ORF">AWC38_SpisGene11883</name>
</gene>
<feature type="region of interest" description="Disordered" evidence="1">
    <location>
        <begin position="244"/>
        <end position="363"/>
    </location>
</feature>
<feature type="compositionally biased region" description="Polar residues" evidence="1">
    <location>
        <begin position="350"/>
        <end position="363"/>
    </location>
</feature>
<feature type="compositionally biased region" description="Polar residues" evidence="1">
    <location>
        <begin position="425"/>
        <end position="435"/>
    </location>
</feature>
<evidence type="ECO:0000256" key="1">
    <source>
        <dbReference type="SAM" id="MobiDB-lite"/>
    </source>
</evidence>
<organism evidence="2 3">
    <name type="scientific">Stylophora pistillata</name>
    <name type="common">Smooth cauliflower coral</name>
    <dbReference type="NCBI Taxonomy" id="50429"/>
    <lineage>
        <taxon>Eukaryota</taxon>
        <taxon>Metazoa</taxon>
        <taxon>Cnidaria</taxon>
        <taxon>Anthozoa</taxon>
        <taxon>Hexacorallia</taxon>
        <taxon>Scleractinia</taxon>
        <taxon>Astrocoeniina</taxon>
        <taxon>Pocilloporidae</taxon>
        <taxon>Stylophora</taxon>
    </lineage>
</organism>
<sequence>MVREPDVTTLRVVTVFFVRPKKGKAFQKLEIKFWEKESVNHNVFRMERKGGHCHGIPMIDRECENIKCYCVYSTKFSADYSQLWKLGNLAESPQRFLGYIKGLTSLVKRPSSSLKEKLEARLESHKDSMDILAMVLRIDVTQGRTVREVIAIAEEKNGELFLVTWRFIFELLGLTKDFEELVDADHWPMTDPIKTLENPLPDQYPRDSNHTTHHRSLHEYAQYSNKPEEPLSNKFKEPRLKNAEELTSRLQSGSGGTVEESQKTRSSSLNWPEQSLPPPSEDNLSHKTWKQTTVTVEVRDDDGKPPPSEDNLSHNTCKETTGTVETRKDDRKHHDPQVDKAKERKVSDGQDLQQIQNDDSPFSSPAILPVLVVPASQLEQSTGNDSRCLTWQVNSDHAELKAPESQCQQAVAPDLGEGIDEEDNSGSASQVDTIPSSVYSMTSSRGSSTGSSTGSRPVTHERANIPVGLVTVQQSHLNPLAGQERVSEVLGETGRPSENDDTFGNSDDLQQICPFQLRDIVFLIQSLRERSSELAACQLELQSCRQQCGQQQGDIKELCDMKDQEIGRLAQLCDQKDQDNERLTELGDQSCACNNAGQAGALKFFNGKVQVCLGDEWKTFQFEEDSEYGTKTNPGSSCKDIKDKAAGKQLSNGVFWMKLHGIVKI</sequence>
<reference evidence="3" key="1">
    <citation type="journal article" date="2017" name="bioRxiv">
        <title>Comparative analysis of the genomes of Stylophora pistillata and Acropora digitifera provides evidence for extensive differences between species of corals.</title>
        <authorList>
            <person name="Voolstra C.R."/>
            <person name="Li Y."/>
            <person name="Liew Y.J."/>
            <person name="Baumgarten S."/>
            <person name="Zoccola D."/>
            <person name="Flot J.-F."/>
            <person name="Tambutte S."/>
            <person name="Allemand D."/>
            <person name="Aranda M."/>
        </authorList>
    </citation>
    <scope>NUCLEOTIDE SEQUENCE [LARGE SCALE GENOMIC DNA]</scope>
</reference>
<protein>
    <submittedName>
        <fullName evidence="2">Uncharacterized protein</fullName>
    </submittedName>
</protein>
<accession>A0A2B4S4U5</accession>
<dbReference type="AlphaFoldDB" id="A0A2B4S4U5"/>
<comment type="caution">
    <text evidence="2">The sequence shown here is derived from an EMBL/GenBank/DDBJ whole genome shotgun (WGS) entry which is preliminary data.</text>
</comment>
<feature type="compositionally biased region" description="Basic and acidic residues" evidence="1">
    <location>
        <begin position="325"/>
        <end position="348"/>
    </location>
</feature>
<feature type="compositionally biased region" description="Low complexity" evidence="1">
    <location>
        <begin position="436"/>
        <end position="455"/>
    </location>
</feature>
<dbReference type="Proteomes" id="UP000225706">
    <property type="component" value="Unassembled WGS sequence"/>
</dbReference>
<feature type="compositionally biased region" description="Polar residues" evidence="1">
    <location>
        <begin position="264"/>
        <end position="273"/>
    </location>
</feature>